<evidence type="ECO:0000313" key="5">
    <source>
        <dbReference type="Proteomes" id="UP000095094"/>
    </source>
</evidence>
<dbReference type="PANTHER" id="PTHR43146">
    <property type="entry name" value="CANCER-RELATED NUCLEOSIDE-TRIPHOSPHATASE"/>
    <property type="match status" value="1"/>
</dbReference>
<dbReference type="EMBL" id="MIJY01000034">
    <property type="protein sequence ID" value="OEG12379.1"/>
    <property type="molecule type" value="Genomic_DNA"/>
</dbReference>
<evidence type="ECO:0008006" key="6">
    <source>
        <dbReference type="Google" id="ProtNLM"/>
    </source>
</evidence>
<dbReference type="Proteomes" id="UP000095094">
    <property type="component" value="Unassembled WGS sequence"/>
</dbReference>
<protein>
    <recommendedName>
        <fullName evidence="6">AAA+ ATPase domain-containing protein</fullName>
    </recommendedName>
</protein>
<keyword evidence="5" id="KW-1185">Reference proteome</keyword>
<dbReference type="OrthoDB" id="47144at2"/>
<dbReference type="InterPro" id="IPR004948">
    <property type="entry name" value="Nuc-triphosphatase_THEP1"/>
</dbReference>
<evidence type="ECO:0000313" key="4">
    <source>
        <dbReference type="EMBL" id="OEG12379.1"/>
    </source>
</evidence>
<dbReference type="InterPro" id="IPR027417">
    <property type="entry name" value="P-loop_NTPase"/>
</dbReference>
<accession>A0A1E5GI62</accession>
<dbReference type="AlphaFoldDB" id="A0A1E5GI62"/>
<keyword evidence="3" id="KW-0067">ATP-binding</keyword>
<keyword evidence="2" id="KW-0378">Hydrolase</keyword>
<dbReference type="SUPFAM" id="SSF52540">
    <property type="entry name" value="P-loop containing nucleoside triphosphate hydrolases"/>
    <property type="match status" value="1"/>
</dbReference>
<reference evidence="5" key="1">
    <citation type="submission" date="2016-09" db="EMBL/GenBank/DDBJ databases">
        <authorList>
            <person name="Gulvik C.A."/>
        </authorList>
    </citation>
    <scope>NUCLEOTIDE SEQUENCE [LARGE SCALE GENOMIC DNA]</scope>
    <source>
        <strain evidence="5">LMG 8895</strain>
    </source>
</reference>
<dbReference type="Gene3D" id="3.40.50.300">
    <property type="entry name" value="P-loop containing nucleotide triphosphate hydrolases"/>
    <property type="match status" value="1"/>
</dbReference>
<evidence type="ECO:0000256" key="2">
    <source>
        <dbReference type="ARBA" id="ARBA00022801"/>
    </source>
</evidence>
<gene>
    <name evidence="4" type="ORF">BCR25_07525</name>
</gene>
<keyword evidence="1" id="KW-0547">Nucleotide-binding</keyword>
<dbReference type="PANTHER" id="PTHR43146:SF1">
    <property type="entry name" value="CANCER-RELATED NUCLEOSIDE-TRIPHOSPHATASE"/>
    <property type="match status" value="1"/>
</dbReference>
<comment type="caution">
    <text evidence="4">The sequence shown here is derived from an EMBL/GenBank/DDBJ whole genome shotgun (WGS) entry which is preliminary data.</text>
</comment>
<evidence type="ECO:0000256" key="1">
    <source>
        <dbReference type="ARBA" id="ARBA00022741"/>
    </source>
</evidence>
<dbReference type="Pfam" id="PF03266">
    <property type="entry name" value="NTPase_1"/>
    <property type="match status" value="1"/>
</dbReference>
<dbReference type="GO" id="GO:0005524">
    <property type="term" value="F:ATP binding"/>
    <property type="evidence" value="ECO:0007669"/>
    <property type="project" value="UniProtKB-KW"/>
</dbReference>
<dbReference type="GO" id="GO:0017111">
    <property type="term" value="F:ribonucleoside triphosphate phosphatase activity"/>
    <property type="evidence" value="ECO:0007669"/>
    <property type="project" value="InterPro"/>
</dbReference>
<dbReference type="RefSeq" id="WP_069664081.1">
    <property type="nucleotide sequence ID" value="NZ_JBHUJJ010000001.1"/>
</dbReference>
<name>A0A1E5GI62_9ENTE</name>
<sequence length="193" mass="22293">MKQLFLEGDKFIGKSTLLQTVLKEMALPVSGFYVERRRDEQKRIIGFELKPASELLLSEKSSAVADHCFIQMKQGKRSRNLTVFETYGCSLLQEARRSKQVILLDEIGGVELLSKSFMKELYLTLNQPQKIIGVFKSDKNYQRQKQHTLESLDIDEQRETLKEAINVADGQIRTLTEQNHQMVEAELRHFLTS</sequence>
<evidence type="ECO:0000256" key="3">
    <source>
        <dbReference type="ARBA" id="ARBA00022840"/>
    </source>
</evidence>
<proteinExistence type="predicted"/>
<organism evidence="4 5">
    <name type="scientific">Enterococcus termitis</name>
    <dbReference type="NCBI Taxonomy" id="332950"/>
    <lineage>
        <taxon>Bacteria</taxon>
        <taxon>Bacillati</taxon>
        <taxon>Bacillota</taxon>
        <taxon>Bacilli</taxon>
        <taxon>Lactobacillales</taxon>
        <taxon>Enterococcaceae</taxon>
        <taxon>Enterococcus</taxon>
    </lineage>
</organism>